<gene>
    <name evidence="2" type="ORF">DI487_02090</name>
</gene>
<dbReference type="KEGG" id="fse:DI487_02090"/>
<dbReference type="OrthoDB" id="599464at2"/>
<evidence type="ECO:0000256" key="1">
    <source>
        <dbReference type="SAM" id="Phobius"/>
    </source>
</evidence>
<protein>
    <submittedName>
        <fullName evidence="2">Uncharacterized protein</fullName>
    </submittedName>
</protein>
<evidence type="ECO:0000313" key="3">
    <source>
        <dbReference type="Proteomes" id="UP000245429"/>
    </source>
</evidence>
<proteinExistence type="predicted"/>
<keyword evidence="3" id="KW-1185">Reference proteome</keyword>
<reference evidence="2 3" key="1">
    <citation type="submission" date="2018-05" db="EMBL/GenBank/DDBJ databases">
        <title>Flavobacterium sp. MEBiC07310.</title>
        <authorList>
            <person name="Baek K."/>
        </authorList>
    </citation>
    <scope>NUCLEOTIDE SEQUENCE [LARGE SCALE GENOMIC DNA]</scope>
    <source>
        <strain evidence="2 3">MEBiC07310</strain>
    </source>
</reference>
<sequence length="341" mass="38082">MEVKTIFNGIKGICCFDLILFRWKINEGYANLMQTKLVYLFFILMLLLNIPNGYSQIIIEQGTVKANFGVDADIYSDVTTFTNPVWPNPQNTDDWFKLNGGTGKGVIDVTSASALSQIQNLQTDPNASAELRMAYPYFSVVDGRYWIDAVYLRDQQTSGNYKDGNVFSGQSNKNFDNPNTWVIGLGDVPQKNDIIDVFGHLRRDGTDILLNPEWGFVGLSTRNDNGDSYIDIEYFRKKIEVGGSGIVSTATDGGRTAWQFTNTGMPTQLGDIIISLDFSNGGVGVTGKIYIWMRLDDKNTAYFDNFNTLPDRPFRFVKAGNSYVNYSGVMVPVVLAMPELN</sequence>
<evidence type="ECO:0000313" key="2">
    <source>
        <dbReference type="EMBL" id="AWM12782.1"/>
    </source>
</evidence>
<keyword evidence="1" id="KW-0812">Transmembrane</keyword>
<name>A0A2U8QRI7_9FLAO</name>
<feature type="transmembrane region" description="Helical" evidence="1">
    <location>
        <begin position="37"/>
        <end position="54"/>
    </location>
</feature>
<keyword evidence="1" id="KW-0472">Membrane</keyword>
<keyword evidence="1" id="KW-1133">Transmembrane helix</keyword>
<dbReference type="EMBL" id="CP029463">
    <property type="protein sequence ID" value="AWM12782.1"/>
    <property type="molecule type" value="Genomic_DNA"/>
</dbReference>
<organism evidence="2 3">
    <name type="scientific">Flavobacterium sediminis</name>
    <dbReference type="NCBI Taxonomy" id="2201181"/>
    <lineage>
        <taxon>Bacteria</taxon>
        <taxon>Pseudomonadati</taxon>
        <taxon>Bacteroidota</taxon>
        <taxon>Flavobacteriia</taxon>
        <taxon>Flavobacteriales</taxon>
        <taxon>Flavobacteriaceae</taxon>
        <taxon>Flavobacterium</taxon>
    </lineage>
</organism>
<dbReference type="Proteomes" id="UP000245429">
    <property type="component" value="Chromosome"/>
</dbReference>
<accession>A0A2U8QRI7</accession>
<dbReference type="RefSeq" id="WP_109568191.1">
    <property type="nucleotide sequence ID" value="NZ_CP029463.1"/>
</dbReference>
<dbReference type="AlphaFoldDB" id="A0A2U8QRI7"/>